<dbReference type="Proteomes" id="UP001162131">
    <property type="component" value="Unassembled WGS sequence"/>
</dbReference>
<gene>
    <name evidence="3" type="ORF">BSTOLATCC_MIC27450</name>
</gene>
<organism evidence="3 4">
    <name type="scientific">Blepharisma stoltei</name>
    <dbReference type="NCBI Taxonomy" id="1481888"/>
    <lineage>
        <taxon>Eukaryota</taxon>
        <taxon>Sar</taxon>
        <taxon>Alveolata</taxon>
        <taxon>Ciliophora</taxon>
        <taxon>Postciliodesmatophora</taxon>
        <taxon>Heterotrichea</taxon>
        <taxon>Heterotrichida</taxon>
        <taxon>Blepharismidae</taxon>
        <taxon>Blepharisma</taxon>
    </lineage>
</organism>
<feature type="domain" description="Rab-GAP TBC" evidence="2">
    <location>
        <begin position="39"/>
        <end position="323"/>
    </location>
</feature>
<proteinExistence type="predicted"/>
<dbReference type="GO" id="GO:0005096">
    <property type="term" value="F:GTPase activator activity"/>
    <property type="evidence" value="ECO:0007669"/>
    <property type="project" value="UniProtKB-KW"/>
</dbReference>
<dbReference type="AlphaFoldDB" id="A0AAU9J131"/>
<reference evidence="3" key="1">
    <citation type="submission" date="2021-09" db="EMBL/GenBank/DDBJ databases">
        <authorList>
            <consortium name="AG Swart"/>
            <person name="Singh M."/>
            <person name="Singh A."/>
            <person name="Seah K."/>
            <person name="Emmerich C."/>
        </authorList>
    </citation>
    <scope>NUCLEOTIDE SEQUENCE</scope>
    <source>
        <strain evidence="3">ATCC30299</strain>
    </source>
</reference>
<dbReference type="FunFam" id="1.10.8.270:FF:000031">
    <property type="entry name" value="TBC1 domain family member 5"/>
    <property type="match status" value="1"/>
</dbReference>
<dbReference type="PANTHER" id="PTHR22957">
    <property type="entry name" value="TBC1 DOMAIN FAMILY MEMBER GTPASE-ACTIVATING PROTEIN"/>
    <property type="match status" value="1"/>
</dbReference>
<protein>
    <recommendedName>
        <fullName evidence="2">Rab-GAP TBC domain-containing protein</fullName>
    </recommendedName>
</protein>
<evidence type="ECO:0000259" key="2">
    <source>
        <dbReference type="PROSITE" id="PS50086"/>
    </source>
</evidence>
<keyword evidence="4" id="KW-1185">Reference proteome</keyword>
<sequence>MTEELVPLDYLLNPKQFEKTFFIKENYASLRQIALDGYLGLLHNRFISWRIFLGIFPEHESVENWILITQKLRIEYANLKEIHGKAPVKDLDPLIFNPLSQDPDNPWNNYHQDFQLRQTIRQDVERAYQDRLLFQMEPIKEIMTNALFTWCKLNQNISYKQGMHELLGLVLFVVYSEQAQRISEISEDAAQCLNILNDPNYIEADTYWIFKQIMELGMMEMFQPVVSNKPNSQKDKLFAWEAEKNDLVNQDKSNEENASPILKRCHKIHHRLLRAIDRDLYNHLEEEKIEPQIYLQRYIRCMLSRELSFPNTIIIWDSIFACIGWDYPNESETITGKLDFVNHLGLLDLVCVAMIIFVKDFLMESDSTGIMRRLLKFPPVGEIYIIIRMALSYKEILFDGRLNDPVWPIRPRNHPPEIEEFKHHSLEENFERNEESKEKKHKKINIKNMEKIKKRKNDNEMVKIVHSVIETLYEQIEISEFNEEKTARGMELLNQLKVEINKEIKKRQDQLALIK</sequence>
<comment type="caution">
    <text evidence="3">The sequence shown here is derived from an EMBL/GenBank/DDBJ whole genome shotgun (WGS) entry which is preliminary data.</text>
</comment>
<dbReference type="SMART" id="SM00164">
    <property type="entry name" value="TBC"/>
    <property type="match status" value="1"/>
</dbReference>
<dbReference type="Gene3D" id="1.10.8.270">
    <property type="entry name" value="putative rabgap domain of human tbc1 domain family member 14 like domains"/>
    <property type="match status" value="1"/>
</dbReference>
<dbReference type="EMBL" id="CAJZBQ010000027">
    <property type="protein sequence ID" value="CAG9320873.1"/>
    <property type="molecule type" value="Genomic_DNA"/>
</dbReference>
<dbReference type="InterPro" id="IPR035969">
    <property type="entry name" value="Rab-GAP_TBC_sf"/>
</dbReference>
<evidence type="ECO:0000313" key="4">
    <source>
        <dbReference type="Proteomes" id="UP001162131"/>
    </source>
</evidence>
<dbReference type="PANTHER" id="PTHR22957:SF337">
    <property type="entry name" value="TBC1 DOMAIN FAMILY MEMBER 5"/>
    <property type="match status" value="1"/>
</dbReference>
<dbReference type="Gene3D" id="1.10.472.80">
    <property type="entry name" value="Ypt/Rab-GAP domain of gyp1p, domain 3"/>
    <property type="match status" value="1"/>
</dbReference>
<dbReference type="InterPro" id="IPR000195">
    <property type="entry name" value="Rab-GAP-TBC_dom"/>
</dbReference>
<keyword evidence="1" id="KW-0343">GTPase activation</keyword>
<evidence type="ECO:0000313" key="3">
    <source>
        <dbReference type="EMBL" id="CAG9320873.1"/>
    </source>
</evidence>
<dbReference type="SUPFAM" id="SSF47923">
    <property type="entry name" value="Ypt/Rab-GAP domain of gyp1p"/>
    <property type="match status" value="2"/>
</dbReference>
<dbReference type="Pfam" id="PF00566">
    <property type="entry name" value="RabGAP-TBC"/>
    <property type="match status" value="2"/>
</dbReference>
<evidence type="ECO:0000256" key="1">
    <source>
        <dbReference type="ARBA" id="ARBA00022468"/>
    </source>
</evidence>
<accession>A0AAU9J131</accession>
<dbReference type="PROSITE" id="PS50086">
    <property type="entry name" value="TBC_RABGAP"/>
    <property type="match status" value="1"/>
</dbReference>
<name>A0AAU9J131_9CILI</name>